<feature type="transmembrane region" description="Helical" evidence="1">
    <location>
        <begin position="600"/>
        <end position="619"/>
    </location>
</feature>
<feature type="transmembrane region" description="Helical" evidence="1">
    <location>
        <begin position="228"/>
        <end position="257"/>
    </location>
</feature>
<protein>
    <recommendedName>
        <fullName evidence="3">Glycosyl transferase, family 2</fullName>
    </recommendedName>
</protein>
<feature type="transmembrane region" description="Helical" evidence="1">
    <location>
        <begin position="905"/>
        <end position="922"/>
    </location>
</feature>
<feature type="transmembrane region" description="Helical" evidence="1">
    <location>
        <begin position="415"/>
        <end position="433"/>
    </location>
</feature>
<feature type="transmembrane region" description="Helical" evidence="1">
    <location>
        <begin position="541"/>
        <end position="560"/>
    </location>
</feature>
<feature type="transmembrane region" description="Helical" evidence="1">
    <location>
        <begin position="631"/>
        <end position="651"/>
    </location>
</feature>
<dbReference type="Gene3D" id="3.90.550.10">
    <property type="entry name" value="Spore Coat Polysaccharide Biosynthesis Protein SpsA, Chain A"/>
    <property type="match status" value="1"/>
</dbReference>
<proteinExistence type="predicted"/>
<dbReference type="EMBL" id="UOEI01000637">
    <property type="protein sequence ID" value="VAW08778.1"/>
    <property type="molecule type" value="Genomic_DNA"/>
</dbReference>
<reference evidence="2" key="1">
    <citation type="submission" date="2018-06" db="EMBL/GenBank/DDBJ databases">
        <authorList>
            <person name="Zhirakovskaya E."/>
        </authorList>
    </citation>
    <scope>NUCLEOTIDE SEQUENCE</scope>
</reference>
<feature type="transmembrane region" description="Helical" evidence="1">
    <location>
        <begin position="500"/>
        <end position="529"/>
    </location>
</feature>
<keyword evidence="1" id="KW-0812">Transmembrane</keyword>
<dbReference type="InterPro" id="IPR029044">
    <property type="entry name" value="Nucleotide-diphossugar_trans"/>
</dbReference>
<dbReference type="AlphaFoldDB" id="A0A3B0STE4"/>
<feature type="transmembrane region" description="Helical" evidence="1">
    <location>
        <begin position="337"/>
        <end position="356"/>
    </location>
</feature>
<evidence type="ECO:0008006" key="3">
    <source>
        <dbReference type="Google" id="ProtNLM"/>
    </source>
</evidence>
<dbReference type="PANTHER" id="PTHR43179">
    <property type="entry name" value="RHAMNOSYLTRANSFERASE WBBL"/>
    <property type="match status" value="1"/>
</dbReference>
<organism evidence="2">
    <name type="scientific">hydrothermal vent metagenome</name>
    <dbReference type="NCBI Taxonomy" id="652676"/>
    <lineage>
        <taxon>unclassified sequences</taxon>
        <taxon>metagenomes</taxon>
        <taxon>ecological metagenomes</taxon>
    </lineage>
</organism>
<feature type="transmembrane region" description="Helical" evidence="1">
    <location>
        <begin position="663"/>
        <end position="684"/>
    </location>
</feature>
<sequence length="926" mass="97845">MMPTRQATVTVALIADDSGGIDVSFSALARQVYEPTSIVIVGGERTRAPSNSVTRVASLSELMKSLDPAVQYLWILREGAAPAPDALMALLSDADRMGAGIIGSKVIGQNDEVLKSIGLVTDVFDVPYTGLDQSERDQGQYDVVREVAGVSGISMLVRRDLLHGLGGVDETMTPLAAAIDLGQRARLKGAVVAITPASEVVYDSDITDLPRWRAEASRIRSMLKAYSLMTLAWVLLVDFLSGFLEMILSIFLGRWLVFDWVLSWGWNIVHLPGTITARRHARKGDVASDTELFRFQRRGSVKISRLTAAMMAALRRRLPGDDRLSLETLGSDVRQPAFVVGVLAVIFVLLSARNIWSDGFPAIGYSLPFPTDGWDALTAYAGGWNPAGLGSPEPLRPLLAVAGVAKIATLHAASLSEYLLGAGALLAGIWGMTRLLRTWSVPAAPALIAGIVYVAGPTANGIAGNTHLGTLLALGILPWALRVSLAPVRDGLLPGLGRVAAAILMFGMLGALSPLMLVVPIPLIAVYALFTFTDGNAWRGLIIALVGTAGGYLLLSPWIWSVGLLGIARDGYAFWNVSPILAVAGAVVVVGGVVSVSRGLGVVAGWAGLVTGAGFLLARSGSFGWGSEMESVALAVTGLGLSILVGIVVATVTSTETVRWRRFAAGIGTVGVIVLVVAATTIVLGGRIGLPADRYESALGFTMAREGEAERSRVLLVGPAELLPGDVRTIAGGAYRVVSGTIPDLGEARLADRLPFDDYLYDKLELITSGETRRAGDELAIFGIKWIVVMGESSGTDARDASTAWREVFAGQLDLLPLSAGATNTVFVNDVRPVGRALTSAADSWARVGWKYEGEPAPNKRVFIAENPDEAWGPGPRFTTEFSNEVSANLGIATYDADASRRRQAVAVALGVVVLLGMAIVGRRRA</sequence>
<accession>A0A3B0STE4</accession>
<evidence type="ECO:0000313" key="2">
    <source>
        <dbReference type="EMBL" id="VAW08778.1"/>
    </source>
</evidence>
<gene>
    <name evidence="2" type="ORF">MNBD_ACTINO01-2287</name>
</gene>
<keyword evidence="1" id="KW-1133">Transmembrane helix</keyword>
<keyword evidence="1" id="KW-0472">Membrane</keyword>
<feature type="transmembrane region" description="Helical" evidence="1">
    <location>
        <begin position="439"/>
        <end position="456"/>
    </location>
</feature>
<name>A0A3B0STE4_9ZZZZ</name>
<dbReference type="PANTHER" id="PTHR43179:SF7">
    <property type="entry name" value="RHAMNOSYLTRANSFERASE WBBL"/>
    <property type="match status" value="1"/>
</dbReference>
<feature type="transmembrane region" description="Helical" evidence="1">
    <location>
        <begin position="572"/>
        <end position="593"/>
    </location>
</feature>
<dbReference type="SUPFAM" id="SSF53448">
    <property type="entry name" value="Nucleotide-diphospho-sugar transferases"/>
    <property type="match status" value="1"/>
</dbReference>
<evidence type="ECO:0000256" key="1">
    <source>
        <dbReference type="SAM" id="Phobius"/>
    </source>
</evidence>